<dbReference type="PATRIC" id="fig|1385369.3.peg.5863"/>
<feature type="compositionally biased region" description="Basic and acidic residues" evidence="1">
    <location>
        <begin position="623"/>
        <end position="632"/>
    </location>
</feature>
<feature type="compositionally biased region" description="Low complexity" evidence="1">
    <location>
        <begin position="11"/>
        <end position="26"/>
    </location>
</feature>
<dbReference type="RefSeq" id="WP_037459437.1">
    <property type="nucleotide sequence ID" value="NZ_AVFL01000030.1"/>
</dbReference>
<dbReference type="Pfam" id="PF02120">
    <property type="entry name" value="Flg_hook"/>
    <property type="match status" value="1"/>
</dbReference>
<dbReference type="EMBL" id="AVFL01000030">
    <property type="protein sequence ID" value="EWY37185.1"/>
    <property type="molecule type" value="Genomic_DNA"/>
</dbReference>
<evidence type="ECO:0000259" key="2">
    <source>
        <dbReference type="Pfam" id="PF02120"/>
    </source>
</evidence>
<name>W9GTI3_9PROT</name>
<proteinExistence type="predicted"/>
<feature type="compositionally biased region" description="Basic and acidic residues" evidence="1">
    <location>
        <begin position="184"/>
        <end position="227"/>
    </location>
</feature>
<comment type="caution">
    <text evidence="3">The sequence shown here is derived from an EMBL/GenBank/DDBJ whole genome shotgun (WGS) entry which is preliminary data.</text>
</comment>
<keyword evidence="4" id="KW-1185">Reference proteome</keyword>
<dbReference type="Proteomes" id="UP000019486">
    <property type="component" value="Unassembled WGS sequence"/>
</dbReference>
<organism evidence="3 4">
    <name type="scientific">Skermanella stibiiresistens SB22</name>
    <dbReference type="NCBI Taxonomy" id="1385369"/>
    <lineage>
        <taxon>Bacteria</taxon>
        <taxon>Pseudomonadati</taxon>
        <taxon>Pseudomonadota</taxon>
        <taxon>Alphaproteobacteria</taxon>
        <taxon>Rhodospirillales</taxon>
        <taxon>Azospirillaceae</taxon>
        <taxon>Skermanella</taxon>
    </lineage>
</organism>
<feature type="domain" description="Flagellar hook-length control protein-like C-terminal" evidence="2">
    <location>
        <begin position="501"/>
        <end position="581"/>
    </location>
</feature>
<evidence type="ECO:0000313" key="4">
    <source>
        <dbReference type="Proteomes" id="UP000019486"/>
    </source>
</evidence>
<dbReference type="STRING" id="1385369.N825_21600"/>
<gene>
    <name evidence="3" type="ORF">N825_21600</name>
</gene>
<dbReference type="CDD" id="cd17470">
    <property type="entry name" value="T3SS_Flik_C"/>
    <property type="match status" value="1"/>
</dbReference>
<feature type="region of interest" description="Disordered" evidence="1">
    <location>
        <begin position="1"/>
        <end position="77"/>
    </location>
</feature>
<feature type="compositionally biased region" description="Polar residues" evidence="1">
    <location>
        <begin position="1"/>
        <end position="10"/>
    </location>
</feature>
<dbReference type="Gene3D" id="3.30.750.140">
    <property type="match status" value="1"/>
</dbReference>
<protein>
    <recommendedName>
        <fullName evidence="2">Flagellar hook-length control protein-like C-terminal domain-containing protein</fullName>
    </recommendedName>
</protein>
<sequence length="632" mass="64342">MEITQTNTMPSAASAGSASGTTAASGETPEDGGFLALVGTFMAAQAGQRTSSSPDEGVPADKSGKTEQDDGAVPDGLLSLIAPGLFSNLMIPQTQPRLGTGETPAGTETTEAAIPASTAPLPAAPAGSLPMPPALAPDAPVPDAPVPDAPVEGEAPQSGGTSGTPGQAAAAKNAEIQDDTIPLGDKELAQLIERGKAQIEAKDRKESPAPVQDKREAPVQTLDRRETPVQAQPAVPVQVQVQASAQPQQPQASAQPQQPHAPVRNQAPDQRLPNQGEAVRDDTAPVVATPTGVASAPVTVQMVRQPTLGEAGVRPAKSEQDAVVVDADAASVSEDADTMASAETLVAEDASSGDASPEKEGRGEADGRDGREAGQRQSARGEGAMQRQPEASGQASGSVTGKDNPSPVAGATEAKATGIVEDGPAVAAKGRSERKGAGGFEDALAAAGGAPVNQREPDPVMAAQAPGHSLAEAEAIERTAAPHGRNELPKTPGEQVSVQLGKAVSGKSDQMVINLKPVELGNVEVKLDFGADGKVQASIMADRPETLAMLQKDQRTLERALTDAGLQTDSGSLSFSLKDQGGNQRQFAGYNPPSDRRGRSFGGIGGDLGPIVADPTQWNPGGGKRDRLDIRI</sequence>
<feature type="compositionally biased region" description="Basic and acidic residues" evidence="1">
    <location>
        <begin position="356"/>
        <end position="374"/>
    </location>
</feature>
<feature type="compositionally biased region" description="Low complexity" evidence="1">
    <location>
        <begin position="228"/>
        <end position="263"/>
    </location>
</feature>
<feature type="region of interest" description="Disordered" evidence="1">
    <location>
        <begin position="575"/>
        <end position="632"/>
    </location>
</feature>
<feature type="compositionally biased region" description="Polar residues" evidence="1">
    <location>
        <begin position="575"/>
        <end position="586"/>
    </location>
</feature>
<evidence type="ECO:0000256" key="1">
    <source>
        <dbReference type="SAM" id="MobiDB-lite"/>
    </source>
</evidence>
<feature type="compositionally biased region" description="Polar residues" evidence="1">
    <location>
        <begin position="389"/>
        <end position="403"/>
    </location>
</feature>
<evidence type="ECO:0000313" key="3">
    <source>
        <dbReference type="EMBL" id="EWY37185.1"/>
    </source>
</evidence>
<feature type="compositionally biased region" description="Low complexity" evidence="1">
    <location>
        <begin position="118"/>
        <end position="129"/>
    </location>
</feature>
<dbReference type="AlphaFoldDB" id="W9GTI3"/>
<accession>W9GTI3</accession>
<feature type="region of interest" description="Disordered" evidence="1">
    <location>
        <begin position="118"/>
        <end position="469"/>
    </location>
</feature>
<dbReference type="InterPro" id="IPR038610">
    <property type="entry name" value="FliK-like_C_sf"/>
</dbReference>
<dbReference type="OrthoDB" id="7203912at2"/>
<reference evidence="3 4" key="1">
    <citation type="submission" date="2013-08" db="EMBL/GenBank/DDBJ databases">
        <title>The genome sequence of Skermanella stibiiresistens.</title>
        <authorList>
            <person name="Zhu W."/>
            <person name="Wang G."/>
        </authorList>
    </citation>
    <scope>NUCLEOTIDE SEQUENCE [LARGE SCALE GENOMIC DNA]</scope>
    <source>
        <strain evidence="3 4">SB22</strain>
    </source>
</reference>
<dbReference type="InterPro" id="IPR021136">
    <property type="entry name" value="Flagellar_hook_control-like_C"/>
</dbReference>
<feature type="compositionally biased region" description="Low complexity" evidence="1">
    <location>
        <begin position="321"/>
        <end position="333"/>
    </location>
</feature>
<feature type="compositionally biased region" description="Pro residues" evidence="1">
    <location>
        <begin position="130"/>
        <end position="148"/>
    </location>
</feature>